<feature type="region of interest" description="Disordered" evidence="1">
    <location>
        <begin position="1"/>
        <end position="22"/>
    </location>
</feature>
<evidence type="ECO:0008006" key="4">
    <source>
        <dbReference type="Google" id="ProtNLM"/>
    </source>
</evidence>
<evidence type="ECO:0000313" key="2">
    <source>
        <dbReference type="EMBL" id="GLH98867.1"/>
    </source>
</evidence>
<proteinExistence type="predicted"/>
<reference evidence="2" key="1">
    <citation type="submission" date="2022-12" db="EMBL/GenBank/DDBJ databases">
        <title>New Phytohabitans aurantiacus sp. RD004123 nov., an actinomycete isolated from soil.</title>
        <authorList>
            <person name="Triningsih D.W."/>
            <person name="Harunari E."/>
            <person name="Igarashi Y."/>
        </authorList>
    </citation>
    <scope>NUCLEOTIDE SEQUENCE</scope>
    <source>
        <strain evidence="2">RD004123</strain>
    </source>
</reference>
<dbReference type="Proteomes" id="UP001144280">
    <property type="component" value="Unassembled WGS sequence"/>
</dbReference>
<sequence length="112" mass="12063">MSPAVHTKHYTDPTRGTAARGHLRWLTSPPSGVRLPHLHPGDGTTLIFEYVAGPNAAPTDLPAVATTLGRLHAAAYAHELRHARLEQPFRTATGLVIPASIPKQSPSFERFG</sequence>
<dbReference type="RefSeq" id="WP_281898108.1">
    <property type="nucleotide sequence ID" value="NZ_BSDI01000019.1"/>
</dbReference>
<dbReference type="EMBL" id="BSDI01000019">
    <property type="protein sequence ID" value="GLH98867.1"/>
    <property type="molecule type" value="Genomic_DNA"/>
</dbReference>
<comment type="caution">
    <text evidence="2">The sequence shown here is derived from an EMBL/GenBank/DDBJ whole genome shotgun (WGS) entry which is preliminary data.</text>
</comment>
<keyword evidence="3" id="KW-1185">Reference proteome</keyword>
<accession>A0ABQ5QX79</accession>
<name>A0ABQ5QX79_9ACTN</name>
<evidence type="ECO:0000313" key="3">
    <source>
        <dbReference type="Proteomes" id="UP001144280"/>
    </source>
</evidence>
<evidence type="ECO:0000256" key="1">
    <source>
        <dbReference type="SAM" id="MobiDB-lite"/>
    </source>
</evidence>
<protein>
    <recommendedName>
        <fullName evidence="4">Aminoglycoside phosphotransferase domain-containing protein</fullName>
    </recommendedName>
</protein>
<gene>
    <name evidence="2" type="ORF">Pa4123_41420</name>
</gene>
<organism evidence="2 3">
    <name type="scientific">Phytohabitans aurantiacus</name>
    <dbReference type="NCBI Taxonomy" id="3016789"/>
    <lineage>
        <taxon>Bacteria</taxon>
        <taxon>Bacillati</taxon>
        <taxon>Actinomycetota</taxon>
        <taxon>Actinomycetes</taxon>
        <taxon>Micromonosporales</taxon>
        <taxon>Micromonosporaceae</taxon>
    </lineage>
</organism>